<feature type="region of interest" description="Disordered" evidence="7">
    <location>
        <begin position="77"/>
        <end position="97"/>
    </location>
</feature>
<dbReference type="PhylomeDB" id="Q1AS75"/>
<name>Q1AS75_RUBXD</name>
<dbReference type="AlphaFoldDB" id="Q1AS75"/>
<comment type="pathway">
    <text evidence="2">Purine metabolism; urate degradation; (S)-allantoin from urate: step 3/3.</text>
</comment>
<dbReference type="RefSeq" id="WP_011565762.1">
    <property type="nucleotide sequence ID" value="NC_008148.1"/>
</dbReference>
<keyword evidence="6" id="KW-0456">Lyase</keyword>
<keyword evidence="4" id="KW-0659">Purine metabolism</keyword>
<dbReference type="Gene3D" id="1.10.3330.10">
    <property type="entry name" value="Oxo-4-hydroxy-4-carboxy-5-ureidoimidazoline decarboxylase"/>
    <property type="match status" value="1"/>
</dbReference>
<dbReference type="Pfam" id="PF09349">
    <property type="entry name" value="OHCU_decarbox"/>
    <property type="match status" value="1"/>
</dbReference>
<dbReference type="Proteomes" id="UP000006637">
    <property type="component" value="Chromosome"/>
</dbReference>
<evidence type="ECO:0000256" key="4">
    <source>
        <dbReference type="ARBA" id="ARBA00022631"/>
    </source>
</evidence>
<dbReference type="KEGG" id="rxy:Rxyl_2841"/>
<protein>
    <recommendedName>
        <fullName evidence="3">2-oxo-4-hydroxy-4-carboxy-5-ureidoimidazoline decarboxylase</fullName>
        <ecNumber evidence="3">4.1.1.97</ecNumber>
    </recommendedName>
</protein>
<evidence type="ECO:0000256" key="5">
    <source>
        <dbReference type="ARBA" id="ARBA00022793"/>
    </source>
</evidence>
<dbReference type="InterPro" id="IPR036778">
    <property type="entry name" value="OHCU_decarboxylase_sf"/>
</dbReference>
<dbReference type="EMBL" id="CP000386">
    <property type="protein sequence ID" value="ABG05753.1"/>
    <property type="molecule type" value="Genomic_DNA"/>
</dbReference>
<evidence type="ECO:0000256" key="7">
    <source>
        <dbReference type="SAM" id="MobiDB-lite"/>
    </source>
</evidence>
<proteinExistence type="predicted"/>
<dbReference type="HOGENOM" id="CLU_092522_1_1_11"/>
<dbReference type="PANTHER" id="PTHR43466:SF1">
    <property type="entry name" value="2-OXO-4-HYDROXY-4-CARBOXY-5-UREIDOIMIDAZOLINE DECARBOXYLASE-RELATED"/>
    <property type="match status" value="1"/>
</dbReference>
<reference evidence="9 10" key="1">
    <citation type="submission" date="2006-06" db="EMBL/GenBank/DDBJ databases">
        <title>Complete sequence of Rubrobacter xylanophilus DSM 9941.</title>
        <authorList>
            <consortium name="US DOE Joint Genome Institute"/>
            <person name="Copeland A."/>
            <person name="Lucas S."/>
            <person name="Lapidus A."/>
            <person name="Barry K."/>
            <person name="Detter J.C."/>
            <person name="Glavina del Rio T."/>
            <person name="Hammon N."/>
            <person name="Israni S."/>
            <person name="Dalin E."/>
            <person name="Tice H."/>
            <person name="Pitluck S."/>
            <person name="Munk A.C."/>
            <person name="Brettin T."/>
            <person name="Bruce D."/>
            <person name="Han C."/>
            <person name="Tapia R."/>
            <person name="Gilna P."/>
            <person name="Schmutz J."/>
            <person name="Larimer F."/>
            <person name="Land M."/>
            <person name="Hauser L."/>
            <person name="Kyrpides N."/>
            <person name="Lykidis A."/>
            <person name="da Costa M.S."/>
            <person name="Rainey F.A."/>
            <person name="Empadinhas N."/>
            <person name="Jolivet E."/>
            <person name="Battista J.R."/>
            <person name="Richardson P."/>
        </authorList>
    </citation>
    <scope>NUCLEOTIDE SEQUENCE [LARGE SCALE GENOMIC DNA]</scope>
    <source>
        <strain evidence="10">DSM 9941 / NBRC 16129 / PRD-1</strain>
    </source>
</reference>
<keyword evidence="5" id="KW-0210">Decarboxylase</keyword>
<comment type="catalytic activity">
    <reaction evidence="1">
        <text>5-hydroxy-2-oxo-4-ureido-2,5-dihydro-1H-imidazole-5-carboxylate + H(+) = (S)-allantoin + CO2</text>
        <dbReference type="Rhea" id="RHEA:26301"/>
        <dbReference type="ChEBI" id="CHEBI:15378"/>
        <dbReference type="ChEBI" id="CHEBI:15678"/>
        <dbReference type="ChEBI" id="CHEBI:16526"/>
        <dbReference type="ChEBI" id="CHEBI:58639"/>
        <dbReference type="EC" id="4.1.1.97"/>
    </reaction>
</comment>
<feature type="domain" description="Oxo-4-hydroxy-4-carboxy-5-ureidoimidazoline decarboxylase" evidence="8">
    <location>
        <begin position="11"/>
        <end position="166"/>
    </location>
</feature>
<dbReference type="InterPro" id="IPR017580">
    <property type="entry name" value="OHCU_decarboxylase-1"/>
</dbReference>
<dbReference type="UniPathway" id="UPA00394">
    <property type="reaction ID" value="UER00652"/>
</dbReference>
<dbReference type="EC" id="4.1.1.97" evidence="3"/>
<evidence type="ECO:0000256" key="6">
    <source>
        <dbReference type="ARBA" id="ARBA00023239"/>
    </source>
</evidence>
<sequence>MARISPEEVDALSREEFVRLFGGVYERSPWAAEAAWEERPFGGLEGLEEALERAVRRAPEERRRALIEAHPDLAGRAAAAGEITRESAREQSSAGLDRLTPEEHARFARINREYRKRFGIPFIVCVREHTKESILAEAERRLASTRERELETALDEICKIARHRLRELVGPAGQENGT</sequence>
<dbReference type="SUPFAM" id="SSF158694">
    <property type="entry name" value="UraD-Like"/>
    <property type="match status" value="1"/>
</dbReference>
<evidence type="ECO:0000256" key="3">
    <source>
        <dbReference type="ARBA" id="ARBA00012257"/>
    </source>
</evidence>
<dbReference type="PANTHER" id="PTHR43466">
    <property type="entry name" value="2-OXO-4-HYDROXY-4-CARBOXY-5-UREIDOIMIDAZOLINE DECARBOXYLASE-RELATED"/>
    <property type="match status" value="1"/>
</dbReference>
<keyword evidence="10" id="KW-1185">Reference proteome</keyword>
<dbReference type="eggNOG" id="COG3195">
    <property type="taxonomic scope" value="Bacteria"/>
</dbReference>
<evidence type="ECO:0000313" key="10">
    <source>
        <dbReference type="Proteomes" id="UP000006637"/>
    </source>
</evidence>
<dbReference type="GO" id="GO:0051997">
    <property type="term" value="F:2-oxo-4-hydroxy-4-carboxy-5-ureidoimidazoline decarboxylase activity"/>
    <property type="evidence" value="ECO:0007669"/>
    <property type="project" value="UniProtKB-EC"/>
</dbReference>
<gene>
    <name evidence="9" type="ordered locus">Rxyl_2841</name>
</gene>
<dbReference type="GO" id="GO:0006144">
    <property type="term" value="P:purine nucleobase metabolic process"/>
    <property type="evidence" value="ECO:0007669"/>
    <property type="project" value="UniProtKB-KW"/>
</dbReference>
<evidence type="ECO:0000259" key="8">
    <source>
        <dbReference type="Pfam" id="PF09349"/>
    </source>
</evidence>
<organism evidence="9 10">
    <name type="scientific">Rubrobacter xylanophilus (strain DSM 9941 / JCM 11954 / NBRC 16129 / PRD-1)</name>
    <dbReference type="NCBI Taxonomy" id="266117"/>
    <lineage>
        <taxon>Bacteria</taxon>
        <taxon>Bacillati</taxon>
        <taxon>Actinomycetota</taxon>
        <taxon>Rubrobacteria</taxon>
        <taxon>Rubrobacterales</taxon>
        <taxon>Rubrobacteraceae</taxon>
        <taxon>Rubrobacter</taxon>
    </lineage>
</organism>
<dbReference type="InterPro" id="IPR018020">
    <property type="entry name" value="OHCU_decarboxylase"/>
</dbReference>
<dbReference type="STRING" id="266117.Rxyl_2841"/>
<dbReference type="NCBIfam" id="TIGR03164">
    <property type="entry name" value="UHCUDC"/>
    <property type="match status" value="1"/>
</dbReference>
<accession>Q1AS75</accession>
<dbReference type="GO" id="GO:0000255">
    <property type="term" value="P:allantoin metabolic process"/>
    <property type="evidence" value="ECO:0007669"/>
    <property type="project" value="InterPro"/>
</dbReference>
<evidence type="ECO:0000256" key="1">
    <source>
        <dbReference type="ARBA" id="ARBA00001163"/>
    </source>
</evidence>
<evidence type="ECO:0000256" key="2">
    <source>
        <dbReference type="ARBA" id="ARBA00004754"/>
    </source>
</evidence>
<dbReference type="GO" id="GO:0019628">
    <property type="term" value="P:urate catabolic process"/>
    <property type="evidence" value="ECO:0007669"/>
    <property type="project" value="UniProtKB-UniPathway"/>
</dbReference>
<evidence type="ECO:0000313" key="9">
    <source>
        <dbReference type="EMBL" id="ABG05753.1"/>
    </source>
</evidence>